<sequence>MPRRDKNRKQKEIVEDILEADGVKLLKWKHLWKNCMNDEHDFPIFGEDKKRSQSKNHKRIGIHLELVGEEYDLNNSSYLKKCEGCSRNIKNEYSRKIERRKDDGLIKPYETLNNIIKKNNWLRKFTQEERRDEIYNERIGKIDSIIKADEEFIMLIKNSIFENDENFSREKRRFFLIIDAVKTRSTVNEKGKRIYKYNIIWKIINFNEEGNKESEIIFLAKHM</sequence>
<reference evidence="1" key="1">
    <citation type="submission" date="2013-07" db="EMBL/GenBank/DDBJ databases">
        <title>The genome of an arbuscular mycorrhizal fungus provides insights into the evolution of the oldest plant symbiosis.</title>
        <authorList>
            <consortium name="DOE Joint Genome Institute"/>
            <person name="Tisserant E."/>
            <person name="Malbreil M."/>
            <person name="Kuo A."/>
            <person name="Kohler A."/>
            <person name="Symeonidi A."/>
            <person name="Balestrini R."/>
            <person name="Charron P."/>
            <person name="Duensing N."/>
            <person name="Frei-dit-Frey N."/>
            <person name="Gianinazzi-Pearson V."/>
            <person name="Gilbert B."/>
            <person name="Handa Y."/>
            <person name="Hijri M."/>
            <person name="Kaul R."/>
            <person name="Kawaguchi M."/>
            <person name="Krajinski F."/>
            <person name="Lammers P."/>
            <person name="Lapierre D."/>
            <person name="Masclaux F.G."/>
            <person name="Murat C."/>
            <person name="Morin E."/>
            <person name="Ndikumana S."/>
            <person name="Pagni M."/>
            <person name="Petitpierre D."/>
            <person name="Requena N."/>
            <person name="Rosikiewicz P."/>
            <person name="Riley R."/>
            <person name="Saito K."/>
            <person name="San Clemente H."/>
            <person name="Shapiro H."/>
            <person name="van Tuinen D."/>
            <person name="Becard G."/>
            <person name="Bonfante P."/>
            <person name="Paszkowski U."/>
            <person name="Shachar-Hill Y."/>
            <person name="Young J.P."/>
            <person name="Sanders I.R."/>
            <person name="Henrissat B."/>
            <person name="Rensing S.A."/>
            <person name="Grigoriev I.V."/>
            <person name="Corradi N."/>
            <person name="Roux C."/>
            <person name="Martin F."/>
        </authorList>
    </citation>
    <scope>NUCLEOTIDE SEQUENCE</scope>
    <source>
        <strain evidence="1">DAOM 197198</strain>
    </source>
</reference>
<evidence type="ECO:0000313" key="1">
    <source>
        <dbReference type="EMBL" id="ESA12793.1"/>
    </source>
</evidence>
<gene>
    <name evidence="1" type="ORF">GLOINDRAFT_323264</name>
</gene>
<dbReference type="EMBL" id="KI284556">
    <property type="protein sequence ID" value="ESA12793.1"/>
    <property type="molecule type" value="Genomic_DNA"/>
</dbReference>
<dbReference type="AlphaFoldDB" id="U9U2G9"/>
<organism evidence="1">
    <name type="scientific">Rhizophagus irregularis (strain DAOM 181602 / DAOM 197198 / MUCL 43194)</name>
    <name type="common">Arbuscular mycorrhizal fungus</name>
    <name type="synonym">Glomus intraradices</name>
    <dbReference type="NCBI Taxonomy" id="747089"/>
    <lineage>
        <taxon>Eukaryota</taxon>
        <taxon>Fungi</taxon>
        <taxon>Fungi incertae sedis</taxon>
        <taxon>Mucoromycota</taxon>
        <taxon>Glomeromycotina</taxon>
        <taxon>Glomeromycetes</taxon>
        <taxon>Glomerales</taxon>
        <taxon>Glomeraceae</taxon>
        <taxon>Rhizophagus</taxon>
    </lineage>
</organism>
<accession>U9U2G9</accession>
<proteinExistence type="predicted"/>
<protein>
    <submittedName>
        <fullName evidence="1">Uncharacterized protein</fullName>
    </submittedName>
</protein>
<dbReference type="HOGENOM" id="CLU_1129583_0_0_1"/>
<name>U9U2G9_RHIID</name>
<dbReference type="STRING" id="747089.U9U2G9"/>